<feature type="domain" description="PA" evidence="3">
    <location>
        <begin position="416"/>
        <end position="520"/>
    </location>
</feature>
<proteinExistence type="predicted"/>
<dbReference type="AlphaFoldDB" id="A0A6J4SAJ6"/>
<evidence type="ECO:0000313" key="4">
    <source>
        <dbReference type="EMBL" id="CAA9490505.1"/>
    </source>
</evidence>
<dbReference type="InterPro" id="IPR013211">
    <property type="entry name" value="LVIVD"/>
</dbReference>
<organism evidence="4">
    <name type="scientific">uncultured Solirubrobacteraceae bacterium</name>
    <dbReference type="NCBI Taxonomy" id="1162706"/>
    <lineage>
        <taxon>Bacteria</taxon>
        <taxon>Bacillati</taxon>
        <taxon>Actinomycetota</taxon>
        <taxon>Thermoleophilia</taxon>
        <taxon>Solirubrobacterales</taxon>
        <taxon>Solirubrobacteraceae</taxon>
        <taxon>environmental samples</taxon>
    </lineage>
</organism>
<feature type="region of interest" description="Disordered" evidence="1">
    <location>
        <begin position="669"/>
        <end position="721"/>
    </location>
</feature>
<gene>
    <name evidence="4" type="ORF">AVDCRST_MAG67-1313</name>
</gene>
<evidence type="ECO:0000256" key="2">
    <source>
        <dbReference type="SAM" id="SignalP"/>
    </source>
</evidence>
<dbReference type="Pfam" id="PF08309">
    <property type="entry name" value="LVIVD"/>
    <property type="match status" value="2"/>
</dbReference>
<evidence type="ECO:0000256" key="1">
    <source>
        <dbReference type="SAM" id="MobiDB-lite"/>
    </source>
</evidence>
<dbReference type="EMBL" id="CADCVQ010000062">
    <property type="protein sequence ID" value="CAA9490505.1"/>
    <property type="molecule type" value="Genomic_DNA"/>
</dbReference>
<dbReference type="InterPro" id="IPR003137">
    <property type="entry name" value="PA_domain"/>
</dbReference>
<feature type="signal peptide" evidence="2">
    <location>
        <begin position="1"/>
        <end position="26"/>
    </location>
</feature>
<feature type="compositionally biased region" description="Pro residues" evidence="1">
    <location>
        <begin position="675"/>
        <end position="702"/>
    </location>
</feature>
<sequence length="821" mass="85418">MIRHPGRAFAALLFIIVVACPTTAQAQSLDLVGQSSLGGTGLNGQVVTVGNIAVVGSGILPGAGARTSYYASYPCPATTVKIVDVSDPGTPVVRSEIPIQPLAVPNDVAALRVNTPTFNGVLLAVALVRCQNSTAGNATERGVAYYDITNPSNPVFLSRFNPDENFFKLTDPPCSIETSTRCASSNDNVALVQRQDGTVLSLSTEPASSNSQTNPTTGAPTIVVPGCQGEGTGTGCSYRGDVRIVNVTNPTTPTYVGSYPNAAFLNNGVEQRPSGYTPPGGVPQRYPFSNNGCRNYQYGLSVGVQNGNRALVPFLDAGLLIADITNPGAPATLGRWTYATDRALEGNAAYVDPASVGGRELALIGENDWNGVSSSLRINGTGPLAGSKFACEAMPTLFDPEDTAQVYRKAGAEIPGEIVYVGRGCPGDALSADPTRIAGKIAFRDLARQADREPAAGINCSATAAQLHLQQAGAIGVVVGNTSLTTVSPQAISAEGDHKVGPSDITIPSYMIDTPDANALRDALCPPPTSPATGCAAGGQTITGAMVDRPGEWGNLRVVDVTDPTAPTLRGTYSPPRAKVFPPPDLGVYAVHHAVARGSTGFVAGHSNGLRAIDLTSADPSEIAAFVPPDTVDPSGSIPPKANVVGVDVADNGAIVISDINSGLYVLRLRGAPDPEGPPPPPAPAPAPPPPPPPAAQTPPPATATLSRRRGRGRLSARVTPSRDLRPAFTFTISGRLTRPRGLSRALGCNGRVSVQVKRGGTTISTRRVSLRRNCTYSLRVSFANRRRFGRSTRLRFTARFLGNARVLAATAPARFARIRR</sequence>
<protein>
    <recommendedName>
        <fullName evidence="3">PA domain-containing protein</fullName>
    </recommendedName>
</protein>
<name>A0A6J4SAJ6_9ACTN</name>
<reference evidence="4" key="1">
    <citation type="submission" date="2020-02" db="EMBL/GenBank/DDBJ databases">
        <authorList>
            <person name="Meier V. D."/>
        </authorList>
    </citation>
    <scope>NUCLEOTIDE SEQUENCE</scope>
    <source>
        <strain evidence="4">AVDCRST_MAG67</strain>
    </source>
</reference>
<dbReference type="Gene3D" id="3.50.30.30">
    <property type="match status" value="1"/>
</dbReference>
<dbReference type="PROSITE" id="PS51257">
    <property type="entry name" value="PROKAR_LIPOPROTEIN"/>
    <property type="match status" value="1"/>
</dbReference>
<evidence type="ECO:0000259" key="3">
    <source>
        <dbReference type="Pfam" id="PF02225"/>
    </source>
</evidence>
<dbReference type="Pfam" id="PF02225">
    <property type="entry name" value="PA"/>
    <property type="match status" value="1"/>
</dbReference>
<feature type="chain" id="PRO_5027116152" description="PA domain-containing protein" evidence="2">
    <location>
        <begin position="27"/>
        <end position="821"/>
    </location>
</feature>
<accession>A0A6J4SAJ6</accession>
<keyword evidence="2" id="KW-0732">Signal</keyword>